<protein>
    <submittedName>
        <fullName evidence="5">Unannotated protein</fullName>
    </submittedName>
</protein>
<keyword evidence="3" id="KW-0808">Transferase</keyword>
<evidence type="ECO:0000256" key="1">
    <source>
        <dbReference type="ARBA" id="ARBA00006739"/>
    </source>
</evidence>
<evidence type="ECO:0000313" key="5">
    <source>
        <dbReference type="EMBL" id="CAB4573011.1"/>
    </source>
</evidence>
<dbReference type="Pfam" id="PF00535">
    <property type="entry name" value="Glycos_transf_2"/>
    <property type="match status" value="1"/>
</dbReference>
<proteinExistence type="inferred from homology"/>
<gene>
    <name evidence="5" type="ORF">UFOPK1740_00377</name>
</gene>
<evidence type="ECO:0000256" key="3">
    <source>
        <dbReference type="ARBA" id="ARBA00022679"/>
    </source>
</evidence>
<dbReference type="GO" id="GO:0016757">
    <property type="term" value="F:glycosyltransferase activity"/>
    <property type="evidence" value="ECO:0007669"/>
    <property type="project" value="UniProtKB-KW"/>
</dbReference>
<dbReference type="PANTHER" id="PTHR43179:SF12">
    <property type="entry name" value="GALACTOFURANOSYLTRANSFERASE GLFT2"/>
    <property type="match status" value="1"/>
</dbReference>
<dbReference type="SUPFAM" id="SSF53448">
    <property type="entry name" value="Nucleotide-diphospho-sugar transferases"/>
    <property type="match status" value="1"/>
</dbReference>
<evidence type="ECO:0000259" key="4">
    <source>
        <dbReference type="Pfam" id="PF00535"/>
    </source>
</evidence>
<dbReference type="AlphaFoldDB" id="A0A6J6E9M9"/>
<dbReference type="Gene3D" id="3.90.550.10">
    <property type="entry name" value="Spore Coat Polysaccharide Biosynthesis Protein SpsA, Chain A"/>
    <property type="match status" value="1"/>
</dbReference>
<dbReference type="InterPro" id="IPR001173">
    <property type="entry name" value="Glyco_trans_2-like"/>
</dbReference>
<dbReference type="PANTHER" id="PTHR43179">
    <property type="entry name" value="RHAMNOSYLTRANSFERASE WBBL"/>
    <property type="match status" value="1"/>
</dbReference>
<feature type="domain" description="Glycosyltransferase 2-like" evidence="4">
    <location>
        <begin position="22"/>
        <end position="162"/>
    </location>
</feature>
<dbReference type="EMBL" id="CAEZTU010000009">
    <property type="protein sequence ID" value="CAB4573011.1"/>
    <property type="molecule type" value="Genomic_DNA"/>
</dbReference>
<reference evidence="5" key="1">
    <citation type="submission" date="2020-05" db="EMBL/GenBank/DDBJ databases">
        <authorList>
            <person name="Chiriac C."/>
            <person name="Salcher M."/>
            <person name="Ghai R."/>
            <person name="Kavagutti S V."/>
        </authorList>
    </citation>
    <scope>NUCLEOTIDE SEQUENCE</scope>
</reference>
<sequence length="292" mass="33582">MNELKPTFGCVVLTQGDRPAQLKAAISSLLGQIDVQVDVVVVGNGWQPKSLPAGVKSVHIKENLGIPAGRNAGVYNVEGDLLFFLDDDVVLEDVDTLSRIYKKFISKPKVALIQPQPKDPNGLPTPRRWIPRLNTKNPDRSSHMFALWEGATTVRRDVFQQVGMWPYEFFYGHEGVDLVWRIWDAGFKCWYAGDVIVSHPAVEPETRHKIYYQYQARNRVLLARRNLPGFVSFVYLLNWKLLSLIRLRKNKEAIKEFKLGWEDGKIVELFEHKKMTWITVIKMTLFLRPPII</sequence>
<comment type="similarity">
    <text evidence="1">Belongs to the glycosyltransferase 2 family.</text>
</comment>
<name>A0A6J6E9M9_9ZZZZ</name>
<keyword evidence="2" id="KW-0328">Glycosyltransferase</keyword>
<evidence type="ECO:0000256" key="2">
    <source>
        <dbReference type="ARBA" id="ARBA00022676"/>
    </source>
</evidence>
<dbReference type="InterPro" id="IPR029044">
    <property type="entry name" value="Nucleotide-diphossugar_trans"/>
</dbReference>
<organism evidence="5">
    <name type="scientific">freshwater metagenome</name>
    <dbReference type="NCBI Taxonomy" id="449393"/>
    <lineage>
        <taxon>unclassified sequences</taxon>
        <taxon>metagenomes</taxon>
        <taxon>ecological metagenomes</taxon>
    </lineage>
</organism>
<accession>A0A6J6E9M9</accession>